<dbReference type="InterPro" id="IPR008651">
    <property type="entry name" value="Uncharacterised_HicB"/>
</dbReference>
<keyword evidence="2" id="KW-1185">Reference proteome</keyword>
<gene>
    <name evidence="1" type="ORF">EDC14_1003252</name>
</gene>
<dbReference type="GO" id="GO:0006355">
    <property type="term" value="P:regulation of DNA-templated transcription"/>
    <property type="evidence" value="ECO:0007669"/>
    <property type="project" value="InterPro"/>
</dbReference>
<dbReference type="OrthoDB" id="5419659at2"/>
<protein>
    <submittedName>
        <fullName evidence="1">Putative HicB family RNase H-like nuclease</fullName>
    </submittedName>
</protein>
<evidence type="ECO:0000313" key="1">
    <source>
        <dbReference type="EMBL" id="TCL75318.1"/>
    </source>
</evidence>
<reference evidence="1 2" key="1">
    <citation type="submission" date="2019-03" db="EMBL/GenBank/DDBJ databases">
        <title>Genomic Encyclopedia of Type Strains, Phase IV (KMG-IV): sequencing the most valuable type-strain genomes for metagenomic binning, comparative biology and taxonomic classification.</title>
        <authorList>
            <person name="Goeker M."/>
        </authorList>
    </citation>
    <scope>NUCLEOTIDE SEQUENCE [LARGE SCALE GENOMIC DNA]</scope>
    <source>
        <strain evidence="1 2">LX-B</strain>
    </source>
</reference>
<comment type="caution">
    <text evidence="1">The sequence shown here is derived from an EMBL/GenBank/DDBJ whole genome shotgun (WGS) entry which is preliminary data.</text>
</comment>
<evidence type="ECO:0000313" key="2">
    <source>
        <dbReference type="Proteomes" id="UP000295008"/>
    </source>
</evidence>
<sequence>MAVNLLAEAEKEFKAKVAFDQFFNTLYGPDSEFARLSDEEKVAFLNSPDFHKIKVMMNELETLGAQGYSGKINIRIPKTLHARLVTEAELEGTSLNQLIVAKLSRPL</sequence>
<dbReference type="Pfam" id="PF05534">
    <property type="entry name" value="HicB"/>
    <property type="match status" value="1"/>
</dbReference>
<dbReference type="InterPro" id="IPR010985">
    <property type="entry name" value="Ribbon_hlx_hlx"/>
</dbReference>
<proteinExistence type="predicted"/>
<dbReference type="RefSeq" id="WP_132012976.1">
    <property type="nucleotide sequence ID" value="NZ_SLUN01000003.1"/>
</dbReference>
<accession>A0A4R1S7K3</accession>
<dbReference type="AlphaFoldDB" id="A0A4R1S7K3"/>
<dbReference type="EMBL" id="SLUN01000003">
    <property type="protein sequence ID" value="TCL75318.1"/>
    <property type="molecule type" value="Genomic_DNA"/>
</dbReference>
<dbReference type="Proteomes" id="UP000295008">
    <property type="component" value="Unassembled WGS sequence"/>
</dbReference>
<organism evidence="1 2">
    <name type="scientific">Hydrogenispora ethanolica</name>
    <dbReference type="NCBI Taxonomy" id="1082276"/>
    <lineage>
        <taxon>Bacteria</taxon>
        <taxon>Bacillati</taxon>
        <taxon>Bacillota</taxon>
        <taxon>Hydrogenispora</taxon>
    </lineage>
</organism>
<name>A0A4R1S7K3_HYDET</name>
<dbReference type="InterPro" id="IPR013321">
    <property type="entry name" value="Arc_rbn_hlx_hlx"/>
</dbReference>
<dbReference type="Gene3D" id="1.10.1220.10">
    <property type="entry name" value="Met repressor-like"/>
    <property type="match status" value="1"/>
</dbReference>
<dbReference type="SUPFAM" id="SSF47598">
    <property type="entry name" value="Ribbon-helix-helix"/>
    <property type="match status" value="1"/>
</dbReference>